<feature type="domain" description="Nitroreductase" evidence="1">
    <location>
        <begin position="48"/>
        <end position="211"/>
    </location>
</feature>
<dbReference type="PANTHER" id="PTHR43463">
    <property type="entry name" value="NICOTINATE-NUCLEOTIDE--DIMETHYLBENZIMIDAZOLE PHOSPHORIBOSYLTRANSFERASE"/>
    <property type="match status" value="1"/>
</dbReference>
<reference evidence="2 3" key="1">
    <citation type="submission" date="2019-06" db="EMBL/GenBank/DDBJ databases">
        <title>Sequencing the genomes of 1000 actinobacteria strains.</title>
        <authorList>
            <person name="Klenk H.-P."/>
        </authorList>
    </citation>
    <scope>NUCLEOTIDE SEQUENCE [LARGE SCALE GENOMIC DNA]</scope>
    <source>
        <strain evidence="2 3">DSM 46837</strain>
    </source>
</reference>
<protein>
    <submittedName>
        <fullName evidence="2">Cob(II)yrinic acid a,c-diamide reductase</fullName>
    </submittedName>
</protein>
<dbReference type="InterPro" id="IPR012825">
    <property type="entry name" value="BluB"/>
</dbReference>
<dbReference type="RefSeq" id="WP_142026168.1">
    <property type="nucleotide sequence ID" value="NZ_VFQE01000001.1"/>
</dbReference>
<dbReference type="Pfam" id="PF00881">
    <property type="entry name" value="Nitroreductase"/>
    <property type="match status" value="1"/>
</dbReference>
<dbReference type="InterPro" id="IPR036087">
    <property type="entry name" value="Nict_dMeBzImd_PRibTrfase_sf"/>
</dbReference>
<dbReference type="Gene3D" id="3.40.50.10210">
    <property type="match status" value="1"/>
</dbReference>
<dbReference type="AlphaFoldDB" id="A0A543PI23"/>
<dbReference type="GO" id="GO:0008939">
    <property type="term" value="F:nicotinate-nucleotide-dimethylbenzimidazole phosphoribosyltransferase activity"/>
    <property type="evidence" value="ECO:0007669"/>
    <property type="project" value="InterPro"/>
</dbReference>
<dbReference type="GO" id="GO:0016491">
    <property type="term" value="F:oxidoreductase activity"/>
    <property type="evidence" value="ECO:0007669"/>
    <property type="project" value="InterPro"/>
</dbReference>
<dbReference type="EMBL" id="VFQE01000001">
    <property type="protein sequence ID" value="TQN43709.1"/>
    <property type="molecule type" value="Genomic_DNA"/>
</dbReference>
<dbReference type="InterPro" id="IPR003200">
    <property type="entry name" value="Nict_dMeBzImd_PRibTrfase"/>
</dbReference>
<keyword evidence="3" id="KW-1185">Reference proteome</keyword>
<dbReference type="CDD" id="cd02439">
    <property type="entry name" value="DMB-PRT_CobT"/>
    <property type="match status" value="1"/>
</dbReference>
<proteinExistence type="predicted"/>
<sequence length="585" mass="60659">MTPDERVWPRPVPLVGDATAASERAADPTGWALGTEARAGLYEAIGVRRDVRRFRPDPLPDEVLQRVLGAAHAAPSVGHSQPWRFLVVRDPEIRDRAAVLTDRERLRQAAGLDADAARRLLDLQLEGVREAPLGIVVCCDRRTPAAGVLGRATFPDADLWSCAAAIQNLWLAARAEGLGLGWVTLFQPEDLAELFGLPDGVVTLGWLCLGWPDERPPAPGLERAGWSRRLALRDVVLADRWPDDAGAPPVPPSRLRAPDQPAVVGARDEADRLLAVPGSLGVLDRAVDRAIALGRGAATGGVLVLAAADHPVASHEVSPYDPTITGDLLRAAVAGTSLGATAARTVGLGLRIVDAGVAGEPVPGVTALRPWGLRGDLVNTPGMTVADTRRLVEAGRGLGREVGTTGIVALGEIGVANTTVAAALACALLGANPDEVTGLGSGADAAMLDRKRDAVSAALGRARRSHPALDDDPLTALAELGGPELAVLAGVASGAAQARAVVVVDGFAVSLAALVAVQLEPAVQACLIAGQRSRERGHVLVLEHLGCEPLLDLRMRAGEGVGASLATGLLLDGLALRRGTARVDF</sequence>
<dbReference type="Proteomes" id="UP000319865">
    <property type="component" value="Unassembled WGS sequence"/>
</dbReference>
<dbReference type="Gene3D" id="3.40.109.10">
    <property type="entry name" value="NADH Oxidase"/>
    <property type="match status" value="1"/>
</dbReference>
<evidence type="ECO:0000259" key="1">
    <source>
        <dbReference type="Pfam" id="PF00881"/>
    </source>
</evidence>
<evidence type="ECO:0000313" key="2">
    <source>
        <dbReference type="EMBL" id="TQN43709.1"/>
    </source>
</evidence>
<dbReference type="SUPFAM" id="SSF55469">
    <property type="entry name" value="FMN-dependent nitroreductase-like"/>
    <property type="match status" value="1"/>
</dbReference>
<gene>
    <name evidence="2" type="ORF">FHU33_3172</name>
</gene>
<dbReference type="NCBIfam" id="TIGR02476">
    <property type="entry name" value="BluB"/>
    <property type="match status" value="1"/>
</dbReference>
<comment type="caution">
    <text evidence="2">The sequence shown here is derived from an EMBL/GenBank/DDBJ whole genome shotgun (WGS) entry which is preliminary data.</text>
</comment>
<dbReference type="InterPro" id="IPR029479">
    <property type="entry name" value="Nitroreductase"/>
</dbReference>
<dbReference type="OrthoDB" id="9773807at2"/>
<accession>A0A543PI23</accession>
<name>A0A543PI23_9ACTN</name>
<evidence type="ECO:0000313" key="3">
    <source>
        <dbReference type="Proteomes" id="UP000319865"/>
    </source>
</evidence>
<organism evidence="2 3">
    <name type="scientific">Blastococcus colisei</name>
    <dbReference type="NCBI Taxonomy" id="1564162"/>
    <lineage>
        <taxon>Bacteria</taxon>
        <taxon>Bacillati</taxon>
        <taxon>Actinomycetota</taxon>
        <taxon>Actinomycetes</taxon>
        <taxon>Geodermatophilales</taxon>
        <taxon>Geodermatophilaceae</taxon>
        <taxon>Blastococcus</taxon>
    </lineage>
</organism>
<dbReference type="PANTHER" id="PTHR43463:SF1">
    <property type="entry name" value="NICOTINATE-NUCLEOTIDE--DIMETHYLBENZIMIDAZOLE PHOSPHORIBOSYLTRANSFERASE"/>
    <property type="match status" value="1"/>
</dbReference>
<dbReference type="SUPFAM" id="SSF52733">
    <property type="entry name" value="Nicotinate mononucleotide:5,6-dimethylbenzimidazole phosphoribosyltransferase (CobT)"/>
    <property type="match status" value="1"/>
</dbReference>
<dbReference type="Pfam" id="PF02277">
    <property type="entry name" value="DBI_PRT"/>
    <property type="match status" value="1"/>
</dbReference>
<dbReference type="InterPro" id="IPR000415">
    <property type="entry name" value="Nitroreductase-like"/>
</dbReference>